<feature type="region of interest" description="Disordered" evidence="2">
    <location>
        <begin position="445"/>
        <end position="474"/>
    </location>
</feature>
<dbReference type="EMBL" id="JAAAUQ010000126">
    <property type="protein sequence ID" value="KAF9154261.1"/>
    <property type="molecule type" value="Genomic_DNA"/>
</dbReference>
<feature type="compositionally biased region" description="Gly residues" evidence="2">
    <location>
        <begin position="530"/>
        <end position="542"/>
    </location>
</feature>
<organism evidence="3 4">
    <name type="scientific">Linnemannia schmuckeri</name>
    <dbReference type="NCBI Taxonomy" id="64567"/>
    <lineage>
        <taxon>Eukaryota</taxon>
        <taxon>Fungi</taxon>
        <taxon>Fungi incertae sedis</taxon>
        <taxon>Mucoromycota</taxon>
        <taxon>Mortierellomycotina</taxon>
        <taxon>Mortierellomycetes</taxon>
        <taxon>Mortierellales</taxon>
        <taxon>Mortierellaceae</taxon>
        <taxon>Linnemannia</taxon>
    </lineage>
</organism>
<feature type="region of interest" description="Disordered" evidence="2">
    <location>
        <begin position="512"/>
        <end position="584"/>
    </location>
</feature>
<keyword evidence="4" id="KW-1185">Reference proteome</keyword>
<dbReference type="PANTHER" id="PTHR40130">
    <property type="entry name" value="EXPRESSED PROTEIN"/>
    <property type="match status" value="1"/>
</dbReference>
<feature type="compositionally biased region" description="Gly residues" evidence="2">
    <location>
        <begin position="554"/>
        <end position="566"/>
    </location>
</feature>
<feature type="compositionally biased region" description="Low complexity" evidence="2">
    <location>
        <begin position="692"/>
        <end position="706"/>
    </location>
</feature>
<feature type="region of interest" description="Disordered" evidence="2">
    <location>
        <begin position="330"/>
        <end position="350"/>
    </location>
</feature>
<name>A0A9P5S4C7_9FUNG</name>
<dbReference type="SUPFAM" id="SSF140361">
    <property type="entry name" value="MIT domain-like"/>
    <property type="match status" value="1"/>
</dbReference>
<feature type="compositionally biased region" description="Low complexity" evidence="2">
    <location>
        <begin position="179"/>
        <end position="190"/>
    </location>
</feature>
<dbReference type="OrthoDB" id="3197614at2759"/>
<feature type="compositionally biased region" description="Low complexity" evidence="2">
    <location>
        <begin position="450"/>
        <end position="470"/>
    </location>
</feature>
<feature type="compositionally biased region" description="Low complexity" evidence="2">
    <location>
        <begin position="543"/>
        <end position="553"/>
    </location>
</feature>
<accession>A0A9P5S4C7</accession>
<feature type="compositionally biased region" description="Polar residues" evidence="2">
    <location>
        <begin position="269"/>
        <end position="292"/>
    </location>
</feature>
<dbReference type="AlphaFoldDB" id="A0A9P5S4C7"/>
<keyword evidence="1" id="KW-0175">Coiled coil</keyword>
<feature type="compositionally biased region" description="Low complexity" evidence="2">
    <location>
        <begin position="145"/>
        <end position="156"/>
    </location>
</feature>
<gene>
    <name evidence="3" type="ORF">BG015_001444</name>
</gene>
<feature type="compositionally biased region" description="Low complexity" evidence="2">
    <location>
        <begin position="293"/>
        <end position="302"/>
    </location>
</feature>
<proteinExistence type="predicted"/>
<feature type="compositionally biased region" description="Low complexity" evidence="2">
    <location>
        <begin position="673"/>
        <end position="686"/>
    </location>
</feature>
<evidence type="ECO:0000313" key="4">
    <source>
        <dbReference type="Proteomes" id="UP000748756"/>
    </source>
</evidence>
<reference evidence="3" key="1">
    <citation type="journal article" date="2020" name="Fungal Divers.">
        <title>Resolving the Mortierellaceae phylogeny through synthesis of multi-gene phylogenetics and phylogenomics.</title>
        <authorList>
            <person name="Vandepol N."/>
            <person name="Liber J."/>
            <person name="Desiro A."/>
            <person name="Na H."/>
            <person name="Kennedy M."/>
            <person name="Barry K."/>
            <person name="Grigoriev I.V."/>
            <person name="Miller A.N."/>
            <person name="O'Donnell K."/>
            <person name="Stajich J.E."/>
            <person name="Bonito G."/>
        </authorList>
    </citation>
    <scope>NUCLEOTIDE SEQUENCE</scope>
    <source>
        <strain evidence="3">NRRL 6426</strain>
    </source>
</reference>
<feature type="region of interest" description="Disordered" evidence="2">
    <location>
        <begin position="86"/>
        <end position="190"/>
    </location>
</feature>
<evidence type="ECO:0000313" key="3">
    <source>
        <dbReference type="EMBL" id="KAF9154261.1"/>
    </source>
</evidence>
<dbReference type="PANTHER" id="PTHR40130:SF1">
    <property type="entry name" value="SPINDLE POLE BODY-ASSOCIATED PROTEIN CUT12 DOMAIN-CONTAINING PROTEIN"/>
    <property type="match status" value="1"/>
</dbReference>
<evidence type="ECO:0000256" key="2">
    <source>
        <dbReference type="SAM" id="MobiDB-lite"/>
    </source>
</evidence>
<comment type="caution">
    <text evidence="3">The sequence shown here is derived from an EMBL/GenBank/DDBJ whole genome shotgun (WGS) entry which is preliminary data.</text>
</comment>
<dbReference type="Proteomes" id="UP000748756">
    <property type="component" value="Unassembled WGS sequence"/>
</dbReference>
<feature type="compositionally biased region" description="Polar residues" evidence="2">
    <location>
        <begin position="244"/>
        <end position="255"/>
    </location>
</feature>
<evidence type="ECO:0000256" key="1">
    <source>
        <dbReference type="SAM" id="Coils"/>
    </source>
</evidence>
<feature type="region of interest" description="Disordered" evidence="2">
    <location>
        <begin position="673"/>
        <end position="730"/>
    </location>
</feature>
<feature type="region of interest" description="Disordered" evidence="2">
    <location>
        <begin position="241"/>
        <end position="311"/>
    </location>
</feature>
<feature type="compositionally biased region" description="Low complexity" evidence="2">
    <location>
        <begin position="114"/>
        <end position="132"/>
    </location>
</feature>
<feature type="coiled-coil region" evidence="1">
    <location>
        <begin position="476"/>
        <end position="510"/>
    </location>
</feature>
<feature type="coiled-coil region" evidence="1">
    <location>
        <begin position="370"/>
        <end position="404"/>
    </location>
</feature>
<sequence length="730" mass="77459">MEDTAINLAHRYVQAAEEHQDRQQWAEAVEMHFQAADQFLLATRDTQDQEVIKTLKFMNANHLRQGKDLQRKLAKAAAEAAAAAAAAAAAQQQPHHPGTRVKNERSNGTSLGTSESPSIGRQRSSSGQHQQGNSGGLGQRRHNVPSSHPSSTSHQHTLGDLSGETQSKGGDTGSGGSYLGTSSEASSNSSSAMIEESFTLIKSHGKDKSDPFNRFWEELENLVHKISNPVAFTSIPLDGDDPLQINTGSTVLHSPTSEDRPPLSPLDGPQSSQNDLSQADTTTKQGNKPTGGSISSRSQQPRIRIDPSSMQESFFIIDSPSQRNIAARTRSASTSETGLMSALPTGSQQSRPLLSNLRRAETSPRGSKTMEEYAIENQQLKMTLDKLSKRNLKLEKQLEGVMQMSVWTKDVQRSAMQLIKSQDILRPVKQSIQDLSAEKPGALTQRLQQSTAGPLPPSSASSSATTPTTSYDQMNPTTMQARLKELEEELQQLKLENAKQNHLMKKYKQRWEDLKESAKRRRNATPTPPEGGGDPNQGGGDSGSPVLNSESPGKSGGGGGGNGGSSPGSNPYSNAALAGSPSGLGQVARPPFSVLSRSSSASGPVVLPGGSYQRRIMMESKANGVLDHTPFNMHRQASAGMVSSTTPRVLDTSPRTNVGALPFVPEIPRQPMASGATAAVSVGSPALPSPQSPSTTTSDATTATGARPASNLSTPVSVPSPMPGSLPTNS</sequence>
<dbReference type="Gene3D" id="1.20.58.80">
    <property type="entry name" value="Phosphotransferase system, lactose/cellobiose-type IIA subunit"/>
    <property type="match status" value="1"/>
</dbReference>
<protein>
    <submittedName>
        <fullName evidence="3">Uncharacterized protein</fullName>
    </submittedName>
</protein>